<dbReference type="EMBL" id="NBII01000005">
    <property type="protein sequence ID" value="PAV19028.1"/>
    <property type="molecule type" value="Genomic_DNA"/>
</dbReference>
<accession>A0A286UHK8</accession>
<dbReference type="Proteomes" id="UP000217199">
    <property type="component" value="Unassembled WGS sequence"/>
</dbReference>
<dbReference type="SUPFAM" id="SSF56281">
    <property type="entry name" value="Metallo-hydrolase/oxidoreductase"/>
    <property type="match status" value="1"/>
</dbReference>
<sequence>MSETVIREVTKDVWTFSKPFVLRGVMPIGIPVGGRSTAIKLANGDLWVVVSTPLDTETRAKIDELGGQVKYIVGINAVHNLYLSEFKKAFPEAKLIGVSGHLSKLHLKELNFDGVYGKDPADTKYGFEEEIKACHFSGHKNHDTAFLHVASGTLIEADLIFNFPCNEQFSKSKQSGRIPIITSFMTRHSLFHRKFVWGASLDKEAMKRDVTTVSGWEFDRIIPCHGDVIENGGKSVWAEAFKQIISA</sequence>
<evidence type="ECO:0000313" key="1">
    <source>
        <dbReference type="EMBL" id="PAV19028.1"/>
    </source>
</evidence>
<name>A0A286UHK8_9AGAM</name>
<dbReference type="Pfam" id="PF14234">
    <property type="entry name" value="DUF4336"/>
    <property type="match status" value="1"/>
</dbReference>
<dbReference type="PANTHER" id="PTHR33835:SF1">
    <property type="entry name" value="METALLO-BETA-LACTAMASE DOMAIN-CONTAINING PROTEIN"/>
    <property type="match status" value="1"/>
</dbReference>
<dbReference type="InterPro" id="IPR036866">
    <property type="entry name" value="RibonucZ/Hydroxyglut_hydro"/>
</dbReference>
<comment type="caution">
    <text evidence="1">The sequence shown here is derived from an EMBL/GenBank/DDBJ whole genome shotgun (WGS) entry which is preliminary data.</text>
</comment>
<dbReference type="OrthoDB" id="421671at2759"/>
<dbReference type="PANTHER" id="PTHR33835">
    <property type="entry name" value="YALI0C07656P"/>
    <property type="match status" value="1"/>
</dbReference>
<dbReference type="InterPro" id="IPR025638">
    <property type="entry name" value="DUF4336"/>
</dbReference>
<dbReference type="InParanoid" id="A0A286UHK8"/>
<evidence type="ECO:0008006" key="3">
    <source>
        <dbReference type="Google" id="ProtNLM"/>
    </source>
</evidence>
<keyword evidence="2" id="KW-1185">Reference proteome</keyword>
<organism evidence="1 2">
    <name type="scientific">Pyrrhoderma noxium</name>
    <dbReference type="NCBI Taxonomy" id="2282107"/>
    <lineage>
        <taxon>Eukaryota</taxon>
        <taxon>Fungi</taxon>
        <taxon>Dikarya</taxon>
        <taxon>Basidiomycota</taxon>
        <taxon>Agaricomycotina</taxon>
        <taxon>Agaricomycetes</taxon>
        <taxon>Hymenochaetales</taxon>
        <taxon>Hymenochaetaceae</taxon>
        <taxon>Pyrrhoderma</taxon>
    </lineage>
</organism>
<protein>
    <recommendedName>
        <fullName evidence="3">DUF4336 domain-containing protein</fullName>
    </recommendedName>
</protein>
<dbReference type="AlphaFoldDB" id="A0A286UHK8"/>
<reference evidence="1 2" key="1">
    <citation type="journal article" date="2017" name="Mol. Ecol.">
        <title>Comparative and population genomic landscape of Phellinus noxius: A hypervariable fungus causing root rot in trees.</title>
        <authorList>
            <person name="Chung C.L."/>
            <person name="Lee T.J."/>
            <person name="Akiba M."/>
            <person name="Lee H.H."/>
            <person name="Kuo T.H."/>
            <person name="Liu D."/>
            <person name="Ke H.M."/>
            <person name="Yokoi T."/>
            <person name="Roa M.B."/>
            <person name="Lu M.J."/>
            <person name="Chang Y.Y."/>
            <person name="Ann P.J."/>
            <person name="Tsai J.N."/>
            <person name="Chen C.Y."/>
            <person name="Tzean S.S."/>
            <person name="Ota Y."/>
            <person name="Hattori T."/>
            <person name="Sahashi N."/>
            <person name="Liou R.F."/>
            <person name="Kikuchi T."/>
            <person name="Tsai I.J."/>
        </authorList>
    </citation>
    <scope>NUCLEOTIDE SEQUENCE [LARGE SCALE GENOMIC DNA]</scope>
    <source>
        <strain evidence="1 2">FFPRI411160</strain>
    </source>
</reference>
<gene>
    <name evidence="1" type="ORF">PNOK_0587200</name>
</gene>
<proteinExistence type="predicted"/>
<evidence type="ECO:0000313" key="2">
    <source>
        <dbReference type="Proteomes" id="UP000217199"/>
    </source>
</evidence>